<proteinExistence type="predicted"/>
<organism evidence="1 2">
    <name type="scientific">Rhabditophanes sp. KR3021</name>
    <dbReference type="NCBI Taxonomy" id="114890"/>
    <lineage>
        <taxon>Eukaryota</taxon>
        <taxon>Metazoa</taxon>
        <taxon>Ecdysozoa</taxon>
        <taxon>Nematoda</taxon>
        <taxon>Chromadorea</taxon>
        <taxon>Rhabditida</taxon>
        <taxon>Tylenchina</taxon>
        <taxon>Panagrolaimomorpha</taxon>
        <taxon>Strongyloidoidea</taxon>
        <taxon>Alloionematidae</taxon>
        <taxon>Rhabditophanes</taxon>
    </lineage>
</organism>
<reference evidence="2" key="1">
    <citation type="submission" date="2016-11" db="UniProtKB">
        <authorList>
            <consortium name="WormBaseParasite"/>
        </authorList>
    </citation>
    <scope>IDENTIFICATION</scope>
    <source>
        <strain evidence="2">KR3021</strain>
    </source>
</reference>
<name>A0AC35TZI0_9BILA</name>
<sequence length="3950" mass="438995">MICNNLYDLFLLLILYGCYSVDGRSSDSSSEAIRVNSSFLLLEEDWSVLAPLPISICSKKFKFLKIASGNDQDTFSLKSINETCGFLKLEKPLDADQLHPDGSRSQSFTLHLENKFRMRAEIEIQIVDINDNAPKFIETKKEIPVSENAPKGTLLTSIQTFDPDKGIGGISKFFIKDERFSITNERCSNSRCYADIILNAQLDYETSPKINLTVVAKDGASRTTNSKESQVNIVIIVIDEEDSPPFFLSDLAVPILVRENTKPGHKIFQVRAEDGDKKSEKKNAIRFLLEPNELFSIEAETGWLTLEKELDFEQQRNYSLNIQAMESGENAMVTDGVLLIHVEDIDDNVPRCLEESYEMSLNASSWKFTLNKPIQVFDADEGVFASFTASIKGGNEIVFIVIPEIITKSATLDLEISNVDTSLLNSNVNQIKYEIVLSPSTNSSSRSGHCNLFVQLINSSATNNNINNNKNGLTQEENGESNSGVPVKPLTKADVTTAPTKPTTRLTNSILNKETDQKDDTKATDLNINEKPKLFFTQSSYSVQLSCKTPINTIVAVVKPKDVNEGTTKEVNYSLIGAGQGVNSSFAIDKYGGVITLLKMLDSNTNVSLEVVAKYVVNNETTQQTVQMSISIFDCATLLHSLPTMPPAMPVEEEKPSLFFGEIAENSPIGTKIIKLPIIIQKDKANVTYKVSLQETKIPLLKLTEDGSLSIGQIIDYEKFKELNGHVVEYEEDLSKILANFTVYVRDLNDNPPVFKAQQFEVELVEDIEVGTMLELPYPLATDDDSGKFSKLRYSFVKGSSVPFEIDENTSEIKVNASLDYESVKRYELEVKAIDNADGDFNNEARSKVIVIVKNINDNAPIFTPSKIDEFEISEDDMVGTIVTIIKANDLDENDQITYSLHTTKPEDNNLFAIDNEGKIVLENSLKGKVGSRYSVEIKASDSGSPALTATKKIGISIKKASNGPIIIWPKQNSVHFFKENEDYQSLLTINATLSEDELIKNVDYKLKFSLVELPNDDWKNFIINDTGSLKAKQIFDYEAKSKYELQIEICTEKDRCVMSNFRIMVTDINDNCPLFAINNALERYEIMENIPISSDENGVKVAEMIGAVDYDGTLELQSICYRVLDPANIFFFPDPKIATIYTNISLDREQNEFFNVVVSAFDCNENNPKLACKDPSFNSTRAIKVVTVAISDVNDNYPTFSERVFYGEIIQGKTKFGDIILNVEARDPDIEKEGLSYSVLPKIQIGTQFTDSERLPFSINSRTGEIANNLFMNLDSPKNYTFNVAVRDSAGHGDEAKVVITVVEHNEQVEIIFDADVSFIHENQKEIEKKLYEATSLKFIIDGITDMGNDTKVCGHFLNQFNTVVPTHSVLSYFNRPVSDWQKEAQEILFNQYKMKPLHSTSGDSYDLEENSLHIIIIVFSALTFLILILLCCICKKICCKKKSKLSQLEKFRRQSMYHTGSLRTESLKMPPPPAPFVLTGKGGHHHHQNVQRSGSNQQRMGDMMTSVDIPFMMSPSDNSSELSSSSSEESDELENIGIDTHSGIKIPPSTPRIMNGNITVTKANNTLVPEFNKYKDAVSDGTIIIGNLDLIEEELATGKKAVKNNENNVSSEIKPKIPKSFASERWSRDVSQKKVPTVKNVTAVEYPKAWAAWISLDDEEGSISSTTSNAISFTIFPISSTFPSKNSPIPSVTVLPSTLIKNLQSTATTLSSLPSTIENVSSKPTSTPFKSIFALNPSALLTPIGTINKGVNTTIFKRNIQNETESTTPKPTTKQVTTSSDEKLTQIVTDITKTFTDKVEQLGQQIRESMQPIEDAINENNQQKLKLDLLVQDFNRTYNNPYEYPDYDRSNSGGQRSFSLFNLFKRSLNPIDQSYLAQKEKLGKGLVVRKKRTDYDSISYNLGWVPGAILRPLTFGVYNGLSSLLSAMKVSIVDLLRSLGGSIGRLLTYIVNGVFNVLSDTFGKRKKRELEFVGDPLKLIQVQPLYNNNYLESLYLAQQSCDQINNTCNYTSYGHVLVKRASNDTTTSILDDVLVSVDLWAASLGQKLGGAIGSAGKTLYDGVENAVELQKNQTISSFNSAVKSMTNYLQSYFISLASSYFISGKKKREIEYAFEENSKDHETDSTVTFYSTFTDVSSSASSSNPFRAKRQINVQATGRPMGTFQTVTIGPNDNDLSFLYDDLEPKTKSTTNTSLNNLNNTIAQILNATYNLTSPTIVNGFPTYTAKPNNIFATIFSNDSTTTPMPSNSSSNSSTIASGMGNIVTDLKNAINGIVPNNTLGLLANTTSNLVNTTVGLAGLLSNATSNLINNISSNLFNDVNINSNIFSNLSQLINNTVNLNGVVGTGNATMPTLNGTLNLNGTTTMPALNGTTMMPNLNSTTMKPNANVSAMLPNLSGTTMMPSLNGTTKMPSLNSTTMMPISNGATMMSNVNSTTVKPNSTISTANSTAFSTTSSNQTTLPLMTSTPLPTSINGTLTTLRTLATTLPPPLTASSTIPPLLNSTMATTITALTNSTTIRLSNSTTVMTLNTTTMVPVITTNLTGPNTTAGIISNITAAILSNMTTMVPVTSNLTTMMPALLNATTTPPKALNASSTMPLNSNSTIVSNVTTTNPMNSAPLSTTMPATSTAMLTSTTPPGIMDSIGNYLSNFYNTLFGYSTTAPIPPSTTTVPILNPSNIPSNMFFNANGTVMYANGTIVAQSLLNQMIASLTPNVTTTVAPMSEADSAASKFMNTLYTTSNTVLTNFVKTFYDNFNKAQAIPVASTLMPTFQMTPTSIAASTVPPSNGMISNLLQNILGNSSNADYSKIASDFYSAAFNRKKRGLSFTNTLSFSASGRKKRDVGGDINNWINLTKSITNSTFNFGPTKINTLNFKEIADAAIKIKNGIIDNDNETKTIFNILVEIYETPDEKYTRNESYVQTLCNYFEQKGKEYAKTLDAVIFTYMSAKNNYKNMSDLQIRQALKDDSFDQGYSFGRSVNETMFKVNRALARIDGRRKRQVSHKITSALVKRVKRTDPSTMSYGLGQYLGDGLETGISVLFTSLAELKTYLINGIINLLRNVMMMWQPVLLLLLGLATTSAVDKSKFKTCDQAAFCKRHRSVLTRNGYTVEASSIKVNDTAIEATIVSAENKLKLIVAGLKDSTLRIVVDELESIRHRFQPLVALDGEPVQSKLGNVKTEKGTTQITINKDVTIKIVHTPFKLDILNKNEVAVSFNSDNLLKFEHFRQKVDGKDDGEGFWEEEFSGHKDSKPYGSSSVGLDINFYGFKYIYGLPEHADGLALANTKNTEPYRLYNLDVFEYELDSKMALYGAIPYVVVHSKTSSMSLLWLNAAETWFDVNNDHSGQIKTHFISESGLIDIFVFLGPKPDDLYRQYSSLTGKYPLPPHYSIAYHQCRWNYNDEEDVKQVNAGFDEHDIPMDVLWLDIEHTDDKKYFTWDKSKFSKPLEMVEELTKKGRKLVNIVDPHIKRDDGYFVYNEGESNGYFVKNVNGEGSYQGHCWPGASMYPDFVNPEVRKWWKALYGFDKYILSNNDVMIWNDMNEPSVFNGPEVTMPKDIKHHGDFEHRDIHNVYGLLHHSSSYQGLIDRSQGKYRPFVLTRSFFAGSQRSAAVWTGDNTAEWGHLKTSIPMILSLSVSGIPHIGADVGGFFKNVEDELLIRWYQMGAFSPFFRAHAHIDCKRREPWLFEDNTKLAIRKAIRQRYFFLPFWYTLFHEHTLTGKPVVRPLWSEFPEDESAFDEEKEFLLGNALLVRPVTEPGVSAVSLYLPGKKEIWYEWDSHSMRPSPGAIYMDTPITKIPLLQRGGTIIPTRSRIRRSSKLMKDDPITLYIAADYAGNHANGSVYLDDGETYEYKTGEYLYWGFEYKKVSSHLYAISSKNLDKKGVYESEVYVEKIVIRGVRYFPTAVHIYLDDLNPEDLEFHHNRDQSLLVIKKPGCFVSSEFRIDIHH</sequence>
<protein>
    <submittedName>
        <fullName evidence="2">Cadherin domain-containing protein</fullName>
    </submittedName>
</protein>
<dbReference type="WBParaSite" id="RSKR_0000574100.1">
    <property type="protein sequence ID" value="RSKR_0000574100.1"/>
    <property type="gene ID" value="RSKR_0000574100"/>
</dbReference>
<dbReference type="Proteomes" id="UP000095286">
    <property type="component" value="Unplaced"/>
</dbReference>
<evidence type="ECO:0000313" key="2">
    <source>
        <dbReference type="WBParaSite" id="RSKR_0000574100.1"/>
    </source>
</evidence>
<accession>A0AC35TZI0</accession>
<evidence type="ECO:0000313" key="1">
    <source>
        <dbReference type="Proteomes" id="UP000095286"/>
    </source>
</evidence>